<keyword evidence="5 6" id="KW-0472">Membrane</keyword>
<name>W9Y9A7_9EURO</name>
<evidence type="ECO:0000313" key="8">
    <source>
        <dbReference type="EMBL" id="EXJ78959.1"/>
    </source>
</evidence>
<dbReference type="OrthoDB" id="161814at2759"/>
<evidence type="ECO:0000256" key="2">
    <source>
        <dbReference type="ARBA" id="ARBA00006921"/>
    </source>
</evidence>
<dbReference type="RefSeq" id="XP_007736747.1">
    <property type="nucleotide sequence ID" value="XM_007738557.1"/>
</dbReference>
<gene>
    <name evidence="8" type="ORF">A1O3_08459</name>
</gene>
<organism evidence="8 9">
    <name type="scientific">Capronia epimyces CBS 606.96</name>
    <dbReference type="NCBI Taxonomy" id="1182542"/>
    <lineage>
        <taxon>Eukaryota</taxon>
        <taxon>Fungi</taxon>
        <taxon>Dikarya</taxon>
        <taxon>Ascomycota</taxon>
        <taxon>Pezizomycotina</taxon>
        <taxon>Eurotiomycetes</taxon>
        <taxon>Chaetothyriomycetidae</taxon>
        <taxon>Chaetothyriales</taxon>
        <taxon>Herpotrichiellaceae</taxon>
        <taxon>Capronia</taxon>
    </lineage>
</organism>
<dbReference type="HOGENOM" id="CLU_079690_0_1_1"/>
<keyword evidence="6" id="KW-0187">Copper transport</keyword>
<dbReference type="InterPro" id="IPR007274">
    <property type="entry name" value="Cop_transporter"/>
</dbReference>
<accession>W9Y9A7</accession>
<feature type="transmembrane region" description="Helical" evidence="6">
    <location>
        <begin position="58"/>
        <end position="80"/>
    </location>
</feature>
<dbReference type="GO" id="GO:0016020">
    <property type="term" value="C:membrane"/>
    <property type="evidence" value="ECO:0007669"/>
    <property type="project" value="UniProtKB-SubCell"/>
</dbReference>
<sequence length="223" mass="23909">MDMGSSSTSISTSPSMTTLSTAVSSAAASMTSMGDNSCKISMLWNWDTVGACFISETWHVTTSGGFAGSCIGVICLVISLEFLRRSQREYEASIRRQSQKTARDLMNRGNGSQSASESTEGMNSKANATPVTSRLVRPAAVVGQSGAAGKASLLQRQLIRALLHTVQFGVAYFIMLLAMYYNGYIIICILIGAFIGSFTFTWDQLLNNTERKEEAADITGCCG</sequence>
<proteinExistence type="inferred from homology"/>
<keyword evidence="9" id="KW-1185">Reference proteome</keyword>
<feature type="region of interest" description="Disordered" evidence="7">
    <location>
        <begin position="94"/>
        <end position="131"/>
    </location>
</feature>
<comment type="similarity">
    <text evidence="2 6">Belongs to the copper transporter (Ctr) (TC 1.A.56) family. SLC31A subfamily.</text>
</comment>
<evidence type="ECO:0000256" key="3">
    <source>
        <dbReference type="ARBA" id="ARBA00022692"/>
    </source>
</evidence>
<dbReference type="STRING" id="1182542.W9Y9A7"/>
<dbReference type="GO" id="GO:0005375">
    <property type="term" value="F:copper ion transmembrane transporter activity"/>
    <property type="evidence" value="ECO:0007669"/>
    <property type="project" value="UniProtKB-UniRule"/>
</dbReference>
<evidence type="ECO:0000256" key="5">
    <source>
        <dbReference type="ARBA" id="ARBA00023136"/>
    </source>
</evidence>
<evidence type="ECO:0000256" key="7">
    <source>
        <dbReference type="SAM" id="MobiDB-lite"/>
    </source>
</evidence>
<evidence type="ECO:0000256" key="4">
    <source>
        <dbReference type="ARBA" id="ARBA00022989"/>
    </source>
</evidence>
<dbReference type="AlphaFoldDB" id="W9Y9A7"/>
<evidence type="ECO:0000313" key="9">
    <source>
        <dbReference type="Proteomes" id="UP000019478"/>
    </source>
</evidence>
<dbReference type="EMBL" id="AMGY01000008">
    <property type="protein sequence ID" value="EXJ78959.1"/>
    <property type="molecule type" value="Genomic_DNA"/>
</dbReference>
<dbReference type="eggNOG" id="KOG3386">
    <property type="taxonomic scope" value="Eukaryota"/>
</dbReference>
<keyword evidence="4 6" id="KW-1133">Transmembrane helix</keyword>
<reference evidence="8 9" key="1">
    <citation type="submission" date="2013-03" db="EMBL/GenBank/DDBJ databases">
        <title>The Genome Sequence of Capronia epimyces CBS 606.96.</title>
        <authorList>
            <consortium name="The Broad Institute Genomics Platform"/>
            <person name="Cuomo C."/>
            <person name="de Hoog S."/>
            <person name="Gorbushina A."/>
            <person name="Walker B."/>
            <person name="Young S.K."/>
            <person name="Zeng Q."/>
            <person name="Gargeya S."/>
            <person name="Fitzgerald M."/>
            <person name="Haas B."/>
            <person name="Abouelleil A."/>
            <person name="Allen A.W."/>
            <person name="Alvarado L."/>
            <person name="Arachchi H.M."/>
            <person name="Berlin A.M."/>
            <person name="Chapman S.B."/>
            <person name="Gainer-Dewar J."/>
            <person name="Goldberg J."/>
            <person name="Griggs A."/>
            <person name="Gujja S."/>
            <person name="Hansen M."/>
            <person name="Howarth C."/>
            <person name="Imamovic A."/>
            <person name="Ireland A."/>
            <person name="Larimer J."/>
            <person name="McCowan C."/>
            <person name="Murphy C."/>
            <person name="Pearson M."/>
            <person name="Poon T.W."/>
            <person name="Priest M."/>
            <person name="Roberts A."/>
            <person name="Saif S."/>
            <person name="Shea T."/>
            <person name="Sisk P."/>
            <person name="Sykes S."/>
            <person name="Wortman J."/>
            <person name="Nusbaum C."/>
            <person name="Birren B."/>
        </authorList>
    </citation>
    <scope>NUCLEOTIDE SEQUENCE [LARGE SCALE GENOMIC DNA]</scope>
    <source>
        <strain evidence="8 9">CBS 606.96</strain>
    </source>
</reference>
<keyword evidence="6" id="KW-0186">Copper</keyword>
<dbReference type="Pfam" id="PF04145">
    <property type="entry name" value="Ctr"/>
    <property type="match status" value="1"/>
</dbReference>
<keyword evidence="3 6" id="KW-0812">Transmembrane</keyword>
<feature type="transmembrane region" description="Helical" evidence="6">
    <location>
        <begin position="184"/>
        <end position="202"/>
    </location>
</feature>
<dbReference type="GeneID" id="19172547"/>
<dbReference type="Proteomes" id="UP000019478">
    <property type="component" value="Unassembled WGS sequence"/>
</dbReference>
<feature type="compositionally biased region" description="Polar residues" evidence="7">
    <location>
        <begin position="109"/>
        <end position="131"/>
    </location>
</feature>
<dbReference type="PANTHER" id="PTHR12483:SF73">
    <property type="entry name" value="COPPER TRANSPORT PROTEIN CTR3"/>
    <property type="match status" value="1"/>
</dbReference>
<evidence type="ECO:0000256" key="6">
    <source>
        <dbReference type="RuleBase" id="RU367022"/>
    </source>
</evidence>
<keyword evidence="6" id="KW-0406">Ion transport</keyword>
<comment type="subcellular location">
    <subcellularLocation>
        <location evidence="1 6">Membrane</location>
        <topology evidence="1 6">Multi-pass membrane protein</topology>
    </subcellularLocation>
</comment>
<keyword evidence="6" id="KW-0813">Transport</keyword>
<protein>
    <recommendedName>
        <fullName evidence="6">Copper transport protein</fullName>
    </recommendedName>
</protein>
<evidence type="ECO:0000256" key="1">
    <source>
        <dbReference type="ARBA" id="ARBA00004141"/>
    </source>
</evidence>
<dbReference type="PANTHER" id="PTHR12483">
    <property type="entry name" value="SOLUTE CARRIER FAMILY 31 COPPER TRANSPORTERS"/>
    <property type="match status" value="1"/>
</dbReference>
<comment type="caution">
    <text evidence="8">The sequence shown here is derived from an EMBL/GenBank/DDBJ whole genome shotgun (WGS) entry which is preliminary data.</text>
</comment>